<dbReference type="SMART" id="SM00421">
    <property type="entry name" value="HTH_LUXR"/>
    <property type="match status" value="1"/>
</dbReference>
<gene>
    <name evidence="3" type="ORF">CLV28_0561</name>
</gene>
<keyword evidence="4" id="KW-1185">Reference proteome</keyword>
<sequence length="359" mass="39016">MTTWRDVAICDNRAVLTDLGLPGDADDEAVYRAVITAPAPNAHEVAGTLGWEVDEVLAALDRLAAQSFVARADEPSDDPAAPHRADQRWTASPPELVLGPVLARSRERLRRAESVMEDLVETYHRERSPRTGSELVELVEGSAAQALRLRQLERSARREICALQSGSNTVVPLLRRPQEASPAGAPDDRGRTGGSNGAADGTTPPSTTGRRLRIVVDPAYLREPGASQRLDTWVARGEEIRVSDEPVTKLAIADDDVAMVQVTPRTSVMLRRPLVVLARELFEATWRSARPYLQGGAGLEPEDRRILELMLAGLTDAAVATHVGLSARTVQRRVKALMVLAGVGSRVQLGWHAVRQGWV</sequence>
<comment type="caution">
    <text evidence="3">The sequence shown here is derived from an EMBL/GenBank/DDBJ whole genome shotgun (WGS) entry which is preliminary data.</text>
</comment>
<dbReference type="GO" id="GO:0003677">
    <property type="term" value="F:DNA binding"/>
    <property type="evidence" value="ECO:0007669"/>
    <property type="project" value="InterPro"/>
</dbReference>
<dbReference type="EMBL" id="PGFE01000001">
    <property type="protein sequence ID" value="PJJ77342.1"/>
    <property type="molecule type" value="Genomic_DNA"/>
</dbReference>
<evidence type="ECO:0000313" key="4">
    <source>
        <dbReference type="Proteomes" id="UP000231693"/>
    </source>
</evidence>
<evidence type="ECO:0000256" key="1">
    <source>
        <dbReference type="SAM" id="MobiDB-lite"/>
    </source>
</evidence>
<reference evidence="3 4" key="1">
    <citation type="submission" date="2017-11" db="EMBL/GenBank/DDBJ databases">
        <title>Genomic Encyclopedia of Archaeal and Bacterial Type Strains, Phase II (KMG-II): From Individual Species to Whole Genera.</title>
        <authorList>
            <person name="Goeker M."/>
        </authorList>
    </citation>
    <scope>NUCLEOTIDE SEQUENCE [LARGE SCALE GENOMIC DNA]</scope>
    <source>
        <strain evidence="3 4">DSM 25478</strain>
    </source>
</reference>
<dbReference type="InterPro" id="IPR000792">
    <property type="entry name" value="Tscrpt_reg_LuxR_C"/>
</dbReference>
<dbReference type="Proteomes" id="UP000231693">
    <property type="component" value="Unassembled WGS sequence"/>
</dbReference>
<protein>
    <recommendedName>
        <fullName evidence="2">HTH luxR-type domain-containing protein</fullName>
    </recommendedName>
</protein>
<dbReference type="PANTHER" id="PTHR34293:SF1">
    <property type="entry name" value="HTH-TYPE TRANSCRIPTIONAL REGULATOR TRMBL2"/>
    <property type="match status" value="1"/>
</dbReference>
<name>A0A2M9CZH2_9CELL</name>
<feature type="domain" description="HTH luxR-type" evidence="2">
    <location>
        <begin position="296"/>
        <end position="353"/>
    </location>
</feature>
<dbReference type="InterPro" id="IPR036388">
    <property type="entry name" value="WH-like_DNA-bd_sf"/>
</dbReference>
<dbReference type="InterPro" id="IPR016032">
    <property type="entry name" value="Sig_transdc_resp-reg_C-effctor"/>
</dbReference>
<evidence type="ECO:0000259" key="2">
    <source>
        <dbReference type="SMART" id="SM00421"/>
    </source>
</evidence>
<proteinExistence type="predicted"/>
<dbReference type="GO" id="GO:0006355">
    <property type="term" value="P:regulation of DNA-templated transcription"/>
    <property type="evidence" value="ECO:0007669"/>
    <property type="project" value="InterPro"/>
</dbReference>
<feature type="region of interest" description="Disordered" evidence="1">
    <location>
        <begin position="171"/>
        <end position="212"/>
    </location>
</feature>
<dbReference type="SUPFAM" id="SSF46894">
    <property type="entry name" value="C-terminal effector domain of the bipartite response regulators"/>
    <property type="match status" value="1"/>
</dbReference>
<dbReference type="Gene3D" id="1.10.10.10">
    <property type="entry name" value="Winged helix-like DNA-binding domain superfamily/Winged helix DNA-binding domain"/>
    <property type="match status" value="1"/>
</dbReference>
<organism evidence="3 4">
    <name type="scientific">Sediminihabitans luteus</name>
    <dbReference type="NCBI Taxonomy" id="1138585"/>
    <lineage>
        <taxon>Bacteria</taxon>
        <taxon>Bacillati</taxon>
        <taxon>Actinomycetota</taxon>
        <taxon>Actinomycetes</taxon>
        <taxon>Micrococcales</taxon>
        <taxon>Cellulomonadaceae</taxon>
        <taxon>Sediminihabitans</taxon>
    </lineage>
</organism>
<evidence type="ECO:0000313" key="3">
    <source>
        <dbReference type="EMBL" id="PJJ77342.1"/>
    </source>
</evidence>
<dbReference type="PANTHER" id="PTHR34293">
    <property type="entry name" value="HTH-TYPE TRANSCRIPTIONAL REGULATOR TRMBL2"/>
    <property type="match status" value="1"/>
</dbReference>
<feature type="region of interest" description="Disordered" evidence="1">
    <location>
        <begin position="71"/>
        <end position="92"/>
    </location>
</feature>
<accession>A0A2M9CZH2</accession>
<dbReference type="AlphaFoldDB" id="A0A2M9CZH2"/>
<dbReference type="InterPro" id="IPR051797">
    <property type="entry name" value="TrmB-like"/>
</dbReference>